<organism evidence="1 2">
    <name type="scientific">Romanomermis culicivorax</name>
    <name type="common">Nematode worm</name>
    <dbReference type="NCBI Taxonomy" id="13658"/>
    <lineage>
        <taxon>Eukaryota</taxon>
        <taxon>Metazoa</taxon>
        <taxon>Ecdysozoa</taxon>
        <taxon>Nematoda</taxon>
        <taxon>Enoplea</taxon>
        <taxon>Dorylaimia</taxon>
        <taxon>Mermithida</taxon>
        <taxon>Mermithoidea</taxon>
        <taxon>Mermithidae</taxon>
        <taxon>Romanomermis</taxon>
    </lineage>
</organism>
<protein>
    <submittedName>
        <fullName evidence="2">Transposase</fullName>
    </submittedName>
</protein>
<keyword evidence="1" id="KW-1185">Reference proteome</keyword>
<name>A0A915HW64_ROMCU</name>
<dbReference type="WBParaSite" id="nRc.2.0.1.t05792-RA">
    <property type="protein sequence ID" value="nRc.2.0.1.t05792-RA"/>
    <property type="gene ID" value="nRc.2.0.1.g05792"/>
</dbReference>
<accession>A0A915HW64</accession>
<dbReference type="Proteomes" id="UP000887565">
    <property type="component" value="Unplaced"/>
</dbReference>
<dbReference type="AlphaFoldDB" id="A0A915HW64"/>
<proteinExistence type="predicted"/>
<evidence type="ECO:0000313" key="2">
    <source>
        <dbReference type="WBParaSite" id="nRc.2.0.1.t05792-RA"/>
    </source>
</evidence>
<evidence type="ECO:0000313" key="1">
    <source>
        <dbReference type="Proteomes" id="UP000887565"/>
    </source>
</evidence>
<sequence length="60" mass="6868">MDDAKLKELQLYCDLTVTPNSECSRRLSATKILGFFTSELGFPQIANSFHRVTDCRRQKS</sequence>
<reference evidence="2" key="1">
    <citation type="submission" date="2022-11" db="UniProtKB">
        <authorList>
            <consortium name="WormBaseParasite"/>
        </authorList>
    </citation>
    <scope>IDENTIFICATION</scope>
</reference>